<dbReference type="Pfam" id="PF08263">
    <property type="entry name" value="LRRNT_2"/>
    <property type="match status" value="1"/>
</dbReference>
<comment type="subcellular location">
    <subcellularLocation>
        <location evidence="1">Membrane</location>
    </subcellularLocation>
</comment>
<reference evidence="17" key="1">
    <citation type="submission" date="2024-02" db="EMBL/GenBank/DDBJ databases">
        <authorList>
            <consortium name="ELIXIR-Norway"/>
            <consortium name="Elixir Norway"/>
        </authorList>
    </citation>
    <scope>NUCLEOTIDE SEQUENCE</scope>
</reference>
<dbReference type="InterPro" id="IPR050647">
    <property type="entry name" value="Plant_LRR-RLKs"/>
</dbReference>
<dbReference type="PANTHER" id="PTHR48056:SF82">
    <property type="entry name" value="LRR RECEPTOR-LIKE SERINE_THREONINE-PROTEIN KINASE IRK-RELATED"/>
    <property type="match status" value="1"/>
</dbReference>
<evidence type="ECO:0000259" key="16">
    <source>
        <dbReference type="PROSITE" id="PS50011"/>
    </source>
</evidence>
<dbReference type="Gene3D" id="1.10.510.10">
    <property type="entry name" value="Transferase(Phosphotransferase) domain 1"/>
    <property type="match status" value="1"/>
</dbReference>
<feature type="transmembrane region" description="Helical" evidence="15">
    <location>
        <begin position="642"/>
        <end position="668"/>
    </location>
</feature>
<dbReference type="SUPFAM" id="SSF52058">
    <property type="entry name" value="L domain-like"/>
    <property type="match status" value="1"/>
</dbReference>
<evidence type="ECO:0000256" key="15">
    <source>
        <dbReference type="SAM" id="Phobius"/>
    </source>
</evidence>
<keyword evidence="13" id="KW-0325">Glycoprotein</keyword>
<dbReference type="InterPro" id="IPR011009">
    <property type="entry name" value="Kinase-like_dom_sf"/>
</dbReference>
<dbReference type="Pfam" id="PF00560">
    <property type="entry name" value="LRR_1"/>
    <property type="match status" value="6"/>
</dbReference>
<dbReference type="InterPro" id="IPR001611">
    <property type="entry name" value="Leu-rich_rpt"/>
</dbReference>
<dbReference type="PRINTS" id="PR00019">
    <property type="entry name" value="LEURICHRPT"/>
</dbReference>
<dbReference type="Gene3D" id="3.30.200.20">
    <property type="entry name" value="Phosphorylase Kinase, domain 1"/>
    <property type="match status" value="1"/>
</dbReference>
<evidence type="ECO:0000256" key="5">
    <source>
        <dbReference type="ARBA" id="ARBA00022679"/>
    </source>
</evidence>
<dbReference type="InterPro" id="IPR001245">
    <property type="entry name" value="Ser-Thr/Tyr_kinase_cat_dom"/>
</dbReference>
<evidence type="ECO:0000256" key="11">
    <source>
        <dbReference type="ARBA" id="ARBA00022989"/>
    </source>
</evidence>
<feature type="binding site" evidence="14">
    <location>
        <position position="753"/>
    </location>
    <ligand>
        <name>ATP</name>
        <dbReference type="ChEBI" id="CHEBI:30616"/>
    </ligand>
</feature>
<dbReference type="SMART" id="SM00220">
    <property type="entry name" value="S_TKc"/>
    <property type="match status" value="1"/>
</dbReference>
<evidence type="ECO:0000256" key="6">
    <source>
        <dbReference type="ARBA" id="ARBA00022692"/>
    </source>
</evidence>
<protein>
    <recommendedName>
        <fullName evidence="16">Protein kinase domain-containing protein</fullName>
    </recommendedName>
</protein>
<dbReference type="PANTHER" id="PTHR48056">
    <property type="entry name" value="LRR RECEPTOR-LIKE SERINE/THREONINE-PROTEIN KINASE-RELATED"/>
    <property type="match status" value="1"/>
</dbReference>
<organism evidence="17 18">
    <name type="scientific">Sphagnum troendelagicum</name>
    <dbReference type="NCBI Taxonomy" id="128251"/>
    <lineage>
        <taxon>Eukaryota</taxon>
        <taxon>Viridiplantae</taxon>
        <taxon>Streptophyta</taxon>
        <taxon>Embryophyta</taxon>
        <taxon>Bryophyta</taxon>
        <taxon>Sphagnophytina</taxon>
        <taxon>Sphagnopsida</taxon>
        <taxon>Sphagnales</taxon>
        <taxon>Sphagnaceae</taxon>
        <taxon>Sphagnum</taxon>
    </lineage>
</organism>
<keyword evidence="7" id="KW-0677">Repeat</keyword>
<dbReference type="InterPro" id="IPR017441">
    <property type="entry name" value="Protein_kinase_ATP_BS"/>
</dbReference>
<dbReference type="InterPro" id="IPR013210">
    <property type="entry name" value="LRR_N_plant-typ"/>
</dbReference>
<dbReference type="InterPro" id="IPR003591">
    <property type="entry name" value="Leu-rich_rpt_typical-subtyp"/>
</dbReference>
<keyword evidence="9" id="KW-0418">Kinase</keyword>
<dbReference type="InterPro" id="IPR000719">
    <property type="entry name" value="Prot_kinase_dom"/>
</dbReference>
<evidence type="ECO:0000256" key="7">
    <source>
        <dbReference type="ARBA" id="ARBA00022737"/>
    </source>
</evidence>
<dbReference type="PROSITE" id="PS00108">
    <property type="entry name" value="PROTEIN_KINASE_ST"/>
    <property type="match status" value="1"/>
</dbReference>
<keyword evidence="18" id="KW-1185">Reference proteome</keyword>
<dbReference type="InterPro" id="IPR008271">
    <property type="entry name" value="Ser/Thr_kinase_AS"/>
</dbReference>
<comment type="similarity">
    <text evidence="2">Belongs to the protein kinase superfamily. Ser/Thr protein kinase family.</text>
</comment>
<keyword evidence="4" id="KW-0433">Leucine-rich repeat</keyword>
<dbReference type="Pfam" id="PF07714">
    <property type="entry name" value="PK_Tyr_Ser-Thr"/>
    <property type="match status" value="1"/>
</dbReference>
<evidence type="ECO:0000256" key="3">
    <source>
        <dbReference type="ARBA" id="ARBA00022527"/>
    </source>
</evidence>
<dbReference type="PROSITE" id="PS50011">
    <property type="entry name" value="PROTEIN_KINASE_DOM"/>
    <property type="match status" value="1"/>
</dbReference>
<dbReference type="Pfam" id="PF13855">
    <property type="entry name" value="LRR_8"/>
    <property type="match status" value="2"/>
</dbReference>
<evidence type="ECO:0000256" key="1">
    <source>
        <dbReference type="ARBA" id="ARBA00004370"/>
    </source>
</evidence>
<keyword evidence="5" id="KW-0808">Transferase</keyword>
<gene>
    <name evidence="17" type="ORF">CSSPTR1EN2_LOCUS21241</name>
</gene>
<dbReference type="CDD" id="cd14066">
    <property type="entry name" value="STKc_IRAK"/>
    <property type="match status" value="1"/>
</dbReference>
<keyword evidence="3" id="KW-0723">Serine/threonine-protein kinase</keyword>
<sequence length="1009" mass="107510">MDRLCCSCVQYSSTKAGLYLKRIMGEGVLLLNAEAEVLNCTTKQKASLMAFKAGVQDPHGVLESWQEDDASPCNWTGVACDDVTGRVTDLTLVGLSLGGQIGRGFVKLAELQTVTLAYNNFSGSIDTEVAQLLMLSTFNVSNNALSGAIPSFFISGSSGSLTTLDLSNNLLSWAMPDAFFINCQNLVFLSLAHNILNGSIPSSLSSCVQLTHLNLAANQFSGDIPVGIGQLSKINSIDISQNFLSGLIPGEIGSLQNLTSLILMGNKFTGSIPSGLFSCSSLVAIDFSKNSFTGTLPVQLQNLSSLTLINAGSNMLSGGIPTWLGSLSRLQVLDLSENQFSGFVPASLGQLYVLQELDLSGNLLSGSIPVELGACTQLRILDLSHNNLSGDIPSQLLAPNIQFLALSGNSLTGSIPSISSGNCTFLQFLDISGNRLEGPIPGQLVQCSNLVAVNLSANSLSLQIPWELGSLPFLVYLDLSRNFINGSIPPPLGNAAHLNVLDLHQNMLSGPIPSEIGNCSALLNLNLAMNRLSGQIPVDLTNLSLLEFLDLSSNNLSGEIPPGFQLLRSLVMVNVSNNQLSGPIPTQGVFVNASAPEVSGNDGLCGKLVGVACPPGPSKPIVLNPGGPSSGNPVTHGKGSRIVLSISAIIAISAAAVIAIGVIVVTLLNIRAQTRPQHTTVGTMESVPQSPLTEHLALGKLVMFRQSRKLSGSDWMAGSAQALLNKQHEIGRGGFGTVYKATLPDGHMVAVKKLLVASLVKGQDDFEREVGLLGSVKHQNLVALQGYYWTPQLQLLVYDFIPNGNLYRRLHELGDGEPPLTWDDRFKIASGIALGLAHLHHGCRPQVIHYDLKSSNVLLTQDNEACISDYGLAKLLPVLDSYVMSSRFQSALGYMAPEFACSSLKITEKCDVYGFGVLLLELVTGRRPVEYMEDDVVILCDHIRALLEEGHPLSCVDLSLHGYPDDEVLPVIKLGLICTSHVPSNRPSMAEVVQILELIRPIVDAQDFQ</sequence>
<dbReference type="Gene3D" id="3.80.10.10">
    <property type="entry name" value="Ribonuclease Inhibitor"/>
    <property type="match status" value="5"/>
</dbReference>
<keyword evidence="12 15" id="KW-0472">Membrane</keyword>
<feature type="domain" description="Protein kinase" evidence="16">
    <location>
        <begin position="724"/>
        <end position="1003"/>
    </location>
</feature>
<evidence type="ECO:0000313" key="17">
    <source>
        <dbReference type="EMBL" id="CAK9232405.1"/>
    </source>
</evidence>
<proteinExistence type="inferred from homology"/>
<dbReference type="EMBL" id="OZ019899">
    <property type="protein sequence ID" value="CAK9232405.1"/>
    <property type="molecule type" value="Genomic_DNA"/>
</dbReference>
<evidence type="ECO:0000256" key="4">
    <source>
        <dbReference type="ARBA" id="ARBA00022614"/>
    </source>
</evidence>
<evidence type="ECO:0000256" key="9">
    <source>
        <dbReference type="ARBA" id="ARBA00022777"/>
    </source>
</evidence>
<dbReference type="SUPFAM" id="SSF56112">
    <property type="entry name" value="Protein kinase-like (PK-like)"/>
    <property type="match status" value="1"/>
</dbReference>
<dbReference type="InterPro" id="IPR032675">
    <property type="entry name" value="LRR_dom_sf"/>
</dbReference>
<dbReference type="SMART" id="SM00369">
    <property type="entry name" value="LRR_TYP"/>
    <property type="match status" value="8"/>
</dbReference>
<evidence type="ECO:0000256" key="8">
    <source>
        <dbReference type="ARBA" id="ARBA00022741"/>
    </source>
</evidence>
<dbReference type="Proteomes" id="UP001497512">
    <property type="component" value="Chromosome 7"/>
</dbReference>
<evidence type="ECO:0000256" key="13">
    <source>
        <dbReference type="ARBA" id="ARBA00023180"/>
    </source>
</evidence>
<keyword evidence="6 15" id="KW-0812">Transmembrane</keyword>
<keyword evidence="11 15" id="KW-1133">Transmembrane helix</keyword>
<evidence type="ECO:0000256" key="12">
    <source>
        <dbReference type="ARBA" id="ARBA00023136"/>
    </source>
</evidence>
<name>A0ABP0UXN1_9BRYO</name>
<evidence type="ECO:0000313" key="18">
    <source>
        <dbReference type="Proteomes" id="UP001497512"/>
    </source>
</evidence>
<evidence type="ECO:0000256" key="10">
    <source>
        <dbReference type="ARBA" id="ARBA00022840"/>
    </source>
</evidence>
<dbReference type="PROSITE" id="PS00107">
    <property type="entry name" value="PROTEIN_KINASE_ATP"/>
    <property type="match status" value="1"/>
</dbReference>
<dbReference type="PROSITE" id="PS51450">
    <property type="entry name" value="LRR"/>
    <property type="match status" value="1"/>
</dbReference>
<keyword evidence="8 14" id="KW-0547">Nucleotide-binding</keyword>
<evidence type="ECO:0000256" key="14">
    <source>
        <dbReference type="PROSITE-ProRule" id="PRU10141"/>
    </source>
</evidence>
<evidence type="ECO:0000256" key="2">
    <source>
        <dbReference type="ARBA" id="ARBA00008684"/>
    </source>
</evidence>
<keyword evidence="10 14" id="KW-0067">ATP-binding</keyword>
<dbReference type="SUPFAM" id="SSF52047">
    <property type="entry name" value="RNI-like"/>
    <property type="match status" value="1"/>
</dbReference>
<accession>A0ABP0UXN1</accession>